<accession>A0ABW0WRM9</accession>
<gene>
    <name evidence="9" type="ORF">ACFP3J_33570</name>
</gene>
<evidence type="ECO:0000256" key="5">
    <source>
        <dbReference type="ARBA" id="ARBA00023136"/>
    </source>
</evidence>
<feature type="transmembrane region" description="Helical" evidence="7">
    <location>
        <begin position="321"/>
        <end position="340"/>
    </location>
</feature>
<evidence type="ECO:0000313" key="9">
    <source>
        <dbReference type="EMBL" id="MFC5660383.1"/>
    </source>
</evidence>
<feature type="transmembrane region" description="Helical" evidence="7">
    <location>
        <begin position="346"/>
        <end position="363"/>
    </location>
</feature>
<feature type="transmembrane region" description="Helical" evidence="7">
    <location>
        <begin position="148"/>
        <end position="166"/>
    </location>
</feature>
<dbReference type="InterPro" id="IPR052027">
    <property type="entry name" value="PspC"/>
</dbReference>
<feature type="transmembrane region" description="Helical" evidence="7">
    <location>
        <begin position="101"/>
        <end position="128"/>
    </location>
</feature>
<keyword evidence="10" id="KW-1185">Reference proteome</keyword>
<comment type="subcellular location">
    <subcellularLocation>
        <location evidence="1">Cell membrane</location>
        <topology evidence="1">Single-pass membrane protein</topology>
    </subcellularLocation>
</comment>
<keyword evidence="5 7" id="KW-0472">Membrane</keyword>
<keyword evidence="2" id="KW-1003">Cell membrane</keyword>
<dbReference type="Pfam" id="PF04024">
    <property type="entry name" value="PspC"/>
    <property type="match status" value="1"/>
</dbReference>
<feature type="region of interest" description="Disordered" evidence="6">
    <location>
        <begin position="1"/>
        <end position="77"/>
    </location>
</feature>
<feature type="transmembrane region" description="Helical" evidence="7">
    <location>
        <begin position="173"/>
        <end position="191"/>
    </location>
</feature>
<name>A0ABW0WRM9_STRNO</name>
<evidence type="ECO:0000259" key="8">
    <source>
        <dbReference type="Pfam" id="PF04024"/>
    </source>
</evidence>
<dbReference type="PANTHER" id="PTHR33885:SF3">
    <property type="entry name" value="PHAGE SHOCK PROTEIN C"/>
    <property type="match status" value="1"/>
</dbReference>
<feature type="compositionally biased region" description="Pro residues" evidence="6">
    <location>
        <begin position="12"/>
        <end position="22"/>
    </location>
</feature>
<evidence type="ECO:0000313" key="10">
    <source>
        <dbReference type="Proteomes" id="UP001596065"/>
    </source>
</evidence>
<organism evidence="9 10">
    <name type="scientific">Streptomyces nogalater</name>
    <dbReference type="NCBI Taxonomy" id="38314"/>
    <lineage>
        <taxon>Bacteria</taxon>
        <taxon>Bacillati</taxon>
        <taxon>Actinomycetota</taxon>
        <taxon>Actinomycetes</taxon>
        <taxon>Kitasatosporales</taxon>
        <taxon>Streptomycetaceae</taxon>
        <taxon>Streptomyces</taxon>
    </lineage>
</organism>
<feature type="transmembrane region" description="Helical" evidence="7">
    <location>
        <begin position="289"/>
        <end position="309"/>
    </location>
</feature>
<evidence type="ECO:0000256" key="3">
    <source>
        <dbReference type="ARBA" id="ARBA00022692"/>
    </source>
</evidence>
<keyword evidence="3 7" id="KW-0812">Transmembrane</keyword>
<dbReference type="RefSeq" id="WP_344349958.1">
    <property type="nucleotide sequence ID" value="NZ_BAAASM010000032.1"/>
</dbReference>
<evidence type="ECO:0000256" key="7">
    <source>
        <dbReference type="SAM" id="Phobius"/>
    </source>
</evidence>
<feature type="compositionally biased region" description="Low complexity" evidence="6">
    <location>
        <begin position="23"/>
        <end position="48"/>
    </location>
</feature>
<dbReference type="PANTHER" id="PTHR33885">
    <property type="entry name" value="PHAGE SHOCK PROTEIN C"/>
    <property type="match status" value="1"/>
</dbReference>
<dbReference type="EMBL" id="JBHSOE010000095">
    <property type="protein sequence ID" value="MFC5660383.1"/>
    <property type="molecule type" value="Genomic_DNA"/>
</dbReference>
<dbReference type="InterPro" id="IPR007168">
    <property type="entry name" value="Phageshock_PspC_N"/>
</dbReference>
<protein>
    <submittedName>
        <fullName evidence="9">PspC domain-containing protein</fullName>
    </submittedName>
</protein>
<feature type="domain" description="Phage shock protein PspC N-terminal" evidence="8">
    <location>
        <begin position="75"/>
        <end position="131"/>
    </location>
</feature>
<evidence type="ECO:0000256" key="2">
    <source>
        <dbReference type="ARBA" id="ARBA00022475"/>
    </source>
</evidence>
<evidence type="ECO:0000256" key="4">
    <source>
        <dbReference type="ARBA" id="ARBA00022989"/>
    </source>
</evidence>
<sequence>MTDHEHAATGPGPGPGPRPAPGTGPTDAAPAATGETGAAGSGSPAHAGFGPGSRGGPPFPAQESERRESPRLPERFRRDRGHKMIAGVCAGLGRQTDMDPVIYRITLAVLSAAGGLGLIFYGFAWLLVPYEDEEENEVRKLLTGRVDGQALAAVLFALVGCGTLLTMLRNGGVLAFATVLSLLLAGAGYWSRRRDAPDHDPLAAQAAADAPPEAQAPPVVTAYPSWWRDPIVKDGTHVGGTGYLWGPGDARGRDLSSVVDVGITTPWTHSGAVPAPTPEPRRPRGPRWIGGWVFLLALLAGGLGTWLGWHTHPLGTSLQTGLACALAVFGLGIALSAFLGRTGAGTVFWALVTAALLAGAAALPRDITTDWKETSWKPAAAAQVRSGYDLGTGRGTLDLTRVHPAPGQTVATDARVGAGHLKVIVPADVTVRMDLDVGVGDIRLPGDRGDDVDVRPGRHRNVTLAPAKGAAAVSGTPGTLELTLGVGMGQLEVSRAAS</sequence>
<feature type="compositionally biased region" description="Basic and acidic residues" evidence="6">
    <location>
        <begin position="63"/>
        <end position="77"/>
    </location>
</feature>
<reference evidence="10" key="1">
    <citation type="journal article" date="2019" name="Int. J. Syst. Evol. Microbiol.">
        <title>The Global Catalogue of Microorganisms (GCM) 10K type strain sequencing project: providing services to taxonomists for standard genome sequencing and annotation.</title>
        <authorList>
            <consortium name="The Broad Institute Genomics Platform"/>
            <consortium name="The Broad Institute Genome Sequencing Center for Infectious Disease"/>
            <person name="Wu L."/>
            <person name="Ma J."/>
        </authorList>
    </citation>
    <scope>NUCLEOTIDE SEQUENCE [LARGE SCALE GENOMIC DNA]</scope>
    <source>
        <strain evidence="10">KCTC 5701</strain>
    </source>
</reference>
<comment type="caution">
    <text evidence="9">The sequence shown here is derived from an EMBL/GenBank/DDBJ whole genome shotgun (WGS) entry which is preliminary data.</text>
</comment>
<evidence type="ECO:0000256" key="1">
    <source>
        <dbReference type="ARBA" id="ARBA00004162"/>
    </source>
</evidence>
<evidence type="ECO:0000256" key="6">
    <source>
        <dbReference type="SAM" id="MobiDB-lite"/>
    </source>
</evidence>
<dbReference type="Proteomes" id="UP001596065">
    <property type="component" value="Unassembled WGS sequence"/>
</dbReference>
<keyword evidence="4 7" id="KW-1133">Transmembrane helix</keyword>
<proteinExistence type="predicted"/>